<accession>A0A5N6BWW1</accession>
<organism evidence="1 2">
    <name type="scientific">Microbispora catharanthi</name>
    <dbReference type="NCBI Taxonomy" id="1712871"/>
    <lineage>
        <taxon>Bacteria</taxon>
        <taxon>Bacillati</taxon>
        <taxon>Actinomycetota</taxon>
        <taxon>Actinomycetes</taxon>
        <taxon>Streptosporangiales</taxon>
        <taxon>Streptosporangiaceae</taxon>
        <taxon>Microbispora</taxon>
    </lineage>
</organism>
<proteinExistence type="predicted"/>
<name>A0A5N6BWW1_9ACTN</name>
<keyword evidence="2" id="KW-1185">Reference proteome</keyword>
<dbReference type="RefSeq" id="WP_139574713.1">
    <property type="nucleotide sequence ID" value="NZ_VDMA02000006.1"/>
</dbReference>
<evidence type="ECO:0000313" key="1">
    <source>
        <dbReference type="EMBL" id="KAB8184947.1"/>
    </source>
</evidence>
<comment type="caution">
    <text evidence="1">The sequence shown here is derived from an EMBL/GenBank/DDBJ whole genome shotgun (WGS) entry which is preliminary data.</text>
</comment>
<dbReference type="EMBL" id="VDMA02000006">
    <property type="protein sequence ID" value="KAB8184947.1"/>
    <property type="molecule type" value="Genomic_DNA"/>
</dbReference>
<sequence length="62" mass="7144">MGPARRRGRPQVTTERAAPFYCPYCGEEDLEPYVTEEESHGWYCRSCARAFRVKFLGLGVRS</sequence>
<gene>
    <name evidence="1" type="ORF">FH610_013665</name>
</gene>
<dbReference type="Proteomes" id="UP000313066">
    <property type="component" value="Unassembled WGS sequence"/>
</dbReference>
<dbReference type="AlphaFoldDB" id="A0A5N6BWW1"/>
<reference evidence="1 2" key="1">
    <citation type="submission" date="2019-10" db="EMBL/GenBank/DDBJ databases">
        <title>Nonomuraea sp. nov., isolated from Phyllanthus amarus.</title>
        <authorList>
            <person name="Klykleung N."/>
            <person name="Tanasupawat S."/>
        </authorList>
    </citation>
    <scope>NUCLEOTIDE SEQUENCE [LARGE SCALE GENOMIC DNA]</scope>
    <source>
        <strain evidence="1 2">CR1-09</strain>
    </source>
</reference>
<evidence type="ECO:0000313" key="2">
    <source>
        <dbReference type="Proteomes" id="UP000313066"/>
    </source>
</evidence>
<protein>
    <submittedName>
        <fullName evidence="1">Insertion element protein</fullName>
    </submittedName>
</protein>